<proteinExistence type="predicted"/>
<protein>
    <submittedName>
        <fullName evidence="2">RCG43974</fullName>
    </submittedName>
</protein>
<organism evidence="2 3">
    <name type="scientific">Rattus norvegicus</name>
    <name type="common">Rat</name>
    <dbReference type="NCBI Taxonomy" id="10116"/>
    <lineage>
        <taxon>Eukaryota</taxon>
        <taxon>Metazoa</taxon>
        <taxon>Chordata</taxon>
        <taxon>Craniata</taxon>
        <taxon>Vertebrata</taxon>
        <taxon>Euteleostomi</taxon>
        <taxon>Mammalia</taxon>
        <taxon>Eutheria</taxon>
        <taxon>Euarchontoglires</taxon>
        <taxon>Glires</taxon>
        <taxon>Rodentia</taxon>
        <taxon>Myomorpha</taxon>
        <taxon>Muroidea</taxon>
        <taxon>Muridae</taxon>
        <taxon>Murinae</taxon>
        <taxon>Rattus</taxon>
    </lineage>
</organism>
<name>A6J7B8_RAT</name>
<feature type="region of interest" description="Disordered" evidence="1">
    <location>
        <begin position="1"/>
        <end position="20"/>
    </location>
</feature>
<evidence type="ECO:0000256" key="1">
    <source>
        <dbReference type="SAM" id="MobiDB-lite"/>
    </source>
</evidence>
<dbReference type="AlphaFoldDB" id="A6J7B8"/>
<sequence length="20" mass="2213">MSTQITKYTLRNKIASGDGE</sequence>
<dbReference type="EMBL" id="CH473977">
    <property type="protein sequence ID" value="EDL98268.1"/>
    <property type="molecule type" value="Genomic_DNA"/>
</dbReference>
<dbReference type="Proteomes" id="UP000234681">
    <property type="component" value="Chromosome 17"/>
</dbReference>
<evidence type="ECO:0000313" key="3">
    <source>
        <dbReference type="Proteomes" id="UP000234681"/>
    </source>
</evidence>
<accession>A6J7B8</accession>
<evidence type="ECO:0000313" key="2">
    <source>
        <dbReference type="EMBL" id="EDL98268.1"/>
    </source>
</evidence>
<gene>
    <name evidence="2" type="ORF">rCG_43974</name>
</gene>
<reference evidence="3" key="1">
    <citation type="submission" date="2005-09" db="EMBL/GenBank/DDBJ databases">
        <authorList>
            <person name="Mural R.J."/>
            <person name="Li P.W."/>
            <person name="Adams M.D."/>
            <person name="Amanatides P.G."/>
            <person name="Baden-Tillson H."/>
            <person name="Barnstead M."/>
            <person name="Chin S.H."/>
            <person name="Dew I."/>
            <person name="Evans C.A."/>
            <person name="Ferriera S."/>
            <person name="Flanigan M."/>
            <person name="Fosler C."/>
            <person name="Glodek A."/>
            <person name="Gu Z."/>
            <person name="Holt R.A."/>
            <person name="Jennings D."/>
            <person name="Kraft C.L."/>
            <person name="Lu F."/>
            <person name="Nguyen T."/>
            <person name="Nusskern D.R."/>
            <person name="Pfannkoch C.M."/>
            <person name="Sitter C."/>
            <person name="Sutton G.G."/>
            <person name="Venter J.C."/>
            <person name="Wang Z."/>
            <person name="Woodage T."/>
            <person name="Zheng X.H."/>
            <person name="Zhong F."/>
        </authorList>
    </citation>
    <scope>NUCLEOTIDE SEQUENCE [LARGE SCALE GENOMIC DNA]</scope>
    <source>
        <strain>BN</strain>
        <strain evidence="3">Sprague-Dawley</strain>
    </source>
</reference>